<dbReference type="GO" id="GO:0006598">
    <property type="term" value="P:polyamine catabolic process"/>
    <property type="evidence" value="ECO:0007669"/>
    <property type="project" value="TreeGrafter"/>
</dbReference>
<gene>
    <name evidence="1" type="ORF">UFOPK2658_01342</name>
</gene>
<dbReference type="GO" id="GO:0033969">
    <property type="term" value="F:gamma-glutamyl-gamma-aminobutyrate hydrolase activity"/>
    <property type="evidence" value="ECO:0007669"/>
    <property type="project" value="TreeGrafter"/>
</dbReference>
<protein>
    <submittedName>
        <fullName evidence="1">Unannotated protein</fullName>
    </submittedName>
</protein>
<dbReference type="Pfam" id="PF07722">
    <property type="entry name" value="Peptidase_C26"/>
    <property type="match status" value="1"/>
</dbReference>
<reference evidence="1" key="1">
    <citation type="submission" date="2020-05" db="EMBL/GenBank/DDBJ databases">
        <authorList>
            <person name="Chiriac C."/>
            <person name="Salcher M."/>
            <person name="Ghai R."/>
            <person name="Kavagutti S V."/>
        </authorList>
    </citation>
    <scope>NUCLEOTIDE SEQUENCE</scope>
</reference>
<dbReference type="Gene3D" id="3.40.50.880">
    <property type="match status" value="1"/>
</dbReference>
<dbReference type="AlphaFoldDB" id="A0A6J6RRS7"/>
<dbReference type="InterPro" id="IPR044668">
    <property type="entry name" value="PuuD-like"/>
</dbReference>
<proteinExistence type="predicted"/>
<dbReference type="CDD" id="cd01745">
    <property type="entry name" value="GATase1_2"/>
    <property type="match status" value="1"/>
</dbReference>
<dbReference type="GO" id="GO:0005829">
    <property type="term" value="C:cytosol"/>
    <property type="evidence" value="ECO:0007669"/>
    <property type="project" value="TreeGrafter"/>
</dbReference>
<dbReference type="InterPro" id="IPR029062">
    <property type="entry name" value="Class_I_gatase-like"/>
</dbReference>
<name>A0A6J6RRS7_9ZZZZ</name>
<dbReference type="EMBL" id="CAEZYH010000065">
    <property type="protein sequence ID" value="CAB4725108.1"/>
    <property type="molecule type" value="Genomic_DNA"/>
</dbReference>
<dbReference type="SUPFAM" id="SSF52317">
    <property type="entry name" value="Class I glutamine amidotransferase-like"/>
    <property type="match status" value="1"/>
</dbReference>
<dbReference type="PROSITE" id="PS51273">
    <property type="entry name" value="GATASE_TYPE_1"/>
    <property type="match status" value="1"/>
</dbReference>
<sequence length="231" mass="24612">MKNPVVLIVGREITDATGVRGPAFGIGRTYAHAITRAGGIPIILPPIADLHDQLETLLSRCDAIVLHGGGDIDPKHYGQSATAPELYGINPSHDEIELAVARHALAENIPMLAICRGLQVVNVAHGGTLIQDLGTNDHRQKYHPVDLTPNSKVAQAIGAPQASACHSFHHQAVDTLGEGFVVTGRAIDGTIEAIESTTATWCVAVQWHPEDSAAEDQQQQNLFDALIKSVK</sequence>
<dbReference type="InterPro" id="IPR011697">
    <property type="entry name" value="Peptidase_C26"/>
</dbReference>
<dbReference type="PANTHER" id="PTHR43235:SF1">
    <property type="entry name" value="GLUTAMINE AMIDOTRANSFERASE PB2B2.05-RELATED"/>
    <property type="match status" value="1"/>
</dbReference>
<evidence type="ECO:0000313" key="1">
    <source>
        <dbReference type="EMBL" id="CAB4725108.1"/>
    </source>
</evidence>
<organism evidence="1">
    <name type="scientific">freshwater metagenome</name>
    <dbReference type="NCBI Taxonomy" id="449393"/>
    <lineage>
        <taxon>unclassified sequences</taxon>
        <taxon>metagenomes</taxon>
        <taxon>ecological metagenomes</taxon>
    </lineage>
</organism>
<accession>A0A6J6RRS7</accession>
<dbReference type="PANTHER" id="PTHR43235">
    <property type="entry name" value="GLUTAMINE AMIDOTRANSFERASE PB2B2.05-RELATED"/>
    <property type="match status" value="1"/>
</dbReference>